<name>A0ABV8F568_9ACTN</name>
<keyword evidence="5" id="KW-1185">Reference proteome</keyword>
<dbReference type="EMBL" id="JBHSBC010000027">
    <property type="protein sequence ID" value="MFC3983409.1"/>
    <property type="molecule type" value="Genomic_DNA"/>
</dbReference>
<evidence type="ECO:0000259" key="3">
    <source>
        <dbReference type="Pfam" id="PF00082"/>
    </source>
</evidence>
<evidence type="ECO:0000313" key="4">
    <source>
        <dbReference type="EMBL" id="MFC3983409.1"/>
    </source>
</evidence>
<dbReference type="RefSeq" id="WP_386192519.1">
    <property type="nucleotide sequence ID" value="NZ_JBHSBC010000027.1"/>
</dbReference>
<comment type="similarity">
    <text evidence="1 2">Belongs to the peptidase S8 family.</text>
</comment>
<comment type="caution">
    <text evidence="4">The sequence shown here is derived from an EMBL/GenBank/DDBJ whole genome shotgun (WGS) entry which is preliminary data.</text>
</comment>
<dbReference type="PROSITE" id="PS51892">
    <property type="entry name" value="SUBTILASE"/>
    <property type="match status" value="1"/>
</dbReference>
<dbReference type="InterPro" id="IPR051048">
    <property type="entry name" value="Peptidase_S8/S53_subtilisin"/>
</dbReference>
<accession>A0ABV8F568</accession>
<dbReference type="Proteomes" id="UP001595698">
    <property type="component" value="Unassembled WGS sequence"/>
</dbReference>
<organism evidence="4 5">
    <name type="scientific">Streptosporangium jomthongense</name>
    <dbReference type="NCBI Taxonomy" id="1193683"/>
    <lineage>
        <taxon>Bacteria</taxon>
        <taxon>Bacillati</taxon>
        <taxon>Actinomycetota</taxon>
        <taxon>Actinomycetes</taxon>
        <taxon>Streptosporangiales</taxon>
        <taxon>Streptosporangiaceae</taxon>
        <taxon>Streptosporangium</taxon>
    </lineage>
</organism>
<dbReference type="InterPro" id="IPR036852">
    <property type="entry name" value="Peptidase_S8/S53_dom_sf"/>
</dbReference>
<feature type="non-terminal residue" evidence="4">
    <location>
        <position position="221"/>
    </location>
</feature>
<comment type="caution">
    <text evidence="2">Lacks conserved residue(s) required for the propagation of feature annotation.</text>
</comment>
<gene>
    <name evidence="4" type="ORF">ACFOYY_24995</name>
</gene>
<dbReference type="PANTHER" id="PTHR43399:SF4">
    <property type="entry name" value="CELL WALL-ASSOCIATED PROTEASE"/>
    <property type="match status" value="1"/>
</dbReference>
<proteinExistence type="inferred from homology"/>
<dbReference type="SUPFAM" id="SSF52743">
    <property type="entry name" value="Subtilisin-like"/>
    <property type="match status" value="1"/>
</dbReference>
<dbReference type="InterPro" id="IPR000209">
    <property type="entry name" value="Peptidase_S8/S53_dom"/>
</dbReference>
<dbReference type="Pfam" id="PF00082">
    <property type="entry name" value="Peptidase_S8"/>
    <property type="match status" value="1"/>
</dbReference>
<dbReference type="Gene3D" id="3.40.50.200">
    <property type="entry name" value="Peptidase S8/S53 domain"/>
    <property type="match status" value="1"/>
</dbReference>
<protein>
    <submittedName>
        <fullName evidence="4">S8 family serine peptidase</fullName>
    </submittedName>
</protein>
<feature type="domain" description="Peptidase S8/S53" evidence="3">
    <location>
        <begin position="22"/>
        <end position="221"/>
    </location>
</feature>
<dbReference type="PANTHER" id="PTHR43399">
    <property type="entry name" value="SUBTILISIN-RELATED"/>
    <property type="match status" value="1"/>
</dbReference>
<sequence>MGEVAAIAGLTELWRLTTGDERVTVAVVDGLVEQDHPALTGTALTQLREVWTGGPASGRAAAHGTAVASVLFGRHDGPVPGIAPGCRPVSVPVFAEGRRTSQLDLARAIELAADAGAHVINVSGGQLADPGEAEDALARAVRRCREQGVLVVAAAGNDGCLCDHVPATLDGVLAVGACDEAGRPLEMSNYGPGSRRQGLLAPGANVLVAVPGGATGRMSGT</sequence>
<reference evidence="5" key="1">
    <citation type="journal article" date="2019" name="Int. J. Syst. Evol. Microbiol.">
        <title>The Global Catalogue of Microorganisms (GCM) 10K type strain sequencing project: providing services to taxonomists for standard genome sequencing and annotation.</title>
        <authorList>
            <consortium name="The Broad Institute Genomics Platform"/>
            <consortium name="The Broad Institute Genome Sequencing Center for Infectious Disease"/>
            <person name="Wu L."/>
            <person name="Ma J."/>
        </authorList>
    </citation>
    <scope>NUCLEOTIDE SEQUENCE [LARGE SCALE GENOMIC DNA]</scope>
    <source>
        <strain evidence="5">TBRC 7912</strain>
    </source>
</reference>
<evidence type="ECO:0000256" key="1">
    <source>
        <dbReference type="ARBA" id="ARBA00011073"/>
    </source>
</evidence>
<evidence type="ECO:0000313" key="5">
    <source>
        <dbReference type="Proteomes" id="UP001595698"/>
    </source>
</evidence>
<evidence type="ECO:0000256" key="2">
    <source>
        <dbReference type="PROSITE-ProRule" id="PRU01240"/>
    </source>
</evidence>